<dbReference type="Pfam" id="PF00482">
    <property type="entry name" value="T2SSF"/>
    <property type="match status" value="2"/>
</dbReference>
<feature type="transmembrane region" description="Helical" evidence="8">
    <location>
        <begin position="374"/>
        <end position="395"/>
    </location>
</feature>
<dbReference type="Gene3D" id="1.20.81.30">
    <property type="entry name" value="Type II secretion system (T2SS), domain F"/>
    <property type="match status" value="2"/>
</dbReference>
<evidence type="ECO:0000313" key="11">
    <source>
        <dbReference type="Proteomes" id="UP000034235"/>
    </source>
</evidence>
<comment type="subcellular location">
    <subcellularLocation>
        <location evidence="1">Cell inner membrane</location>
        <topology evidence="1">Multi-pass membrane protein</topology>
    </subcellularLocation>
</comment>
<name>A0A0G0MNC5_9BACT</name>
<protein>
    <submittedName>
        <fullName evidence="10">Type IV pilus inner membrane protein PilC</fullName>
    </submittedName>
</protein>
<dbReference type="Proteomes" id="UP000034235">
    <property type="component" value="Unassembled WGS sequence"/>
</dbReference>
<evidence type="ECO:0000256" key="2">
    <source>
        <dbReference type="ARBA" id="ARBA00005745"/>
    </source>
</evidence>
<comment type="caution">
    <text evidence="10">The sequence shown here is derived from an EMBL/GenBank/DDBJ whole genome shotgun (WGS) entry which is preliminary data.</text>
</comment>
<evidence type="ECO:0000256" key="4">
    <source>
        <dbReference type="ARBA" id="ARBA00022519"/>
    </source>
</evidence>
<gene>
    <name evidence="10" type="ORF">US86_C0005G0027</name>
</gene>
<feature type="transmembrane region" description="Helical" evidence="8">
    <location>
        <begin position="210"/>
        <end position="236"/>
    </location>
</feature>
<accession>A0A0G0MNC5</accession>
<keyword evidence="7 8" id="KW-0472">Membrane</keyword>
<dbReference type="InterPro" id="IPR042094">
    <property type="entry name" value="T2SS_GspF_sf"/>
</dbReference>
<feature type="transmembrane region" description="Helical" evidence="8">
    <location>
        <begin position="168"/>
        <end position="190"/>
    </location>
</feature>
<feature type="domain" description="Type II secretion system protein GspF" evidence="9">
    <location>
        <begin position="69"/>
        <end position="191"/>
    </location>
</feature>
<evidence type="ECO:0000256" key="1">
    <source>
        <dbReference type="ARBA" id="ARBA00004429"/>
    </source>
</evidence>
<dbReference type="InterPro" id="IPR003004">
    <property type="entry name" value="GspF/PilC"/>
</dbReference>
<dbReference type="InterPro" id="IPR018076">
    <property type="entry name" value="T2SS_GspF_dom"/>
</dbReference>
<keyword evidence="3" id="KW-1003">Cell membrane</keyword>
<sequence length="402" mass="44687">MAKFTYRAKDLQGNDRSGTVETTDARGVAKILNKKGLVVISVTEVRESQKGLIQRFLNRVSFDDIVVTTRQLATMIQSGLVLSEAIDILRDQQTNKYYKAVLDDISRDVKGGLDLASSLKKHPDVFPDLYSNLVKAGESSGKLDTVLLQMASNLEKTREFRGKVKGALIYPIIILVTMFVVMLVMMFFVIPRMTSLYAQSNIELPLPTLILIATSSFLINFWYLILGVGIFGGFIFKRWISTEIGRYSFDSFLLKFPVIKKIVEGITLAEFTRTFGLLITAGIPMLDSINIVSGVINNAVYRKALKDTFRGIERGLTLSNELEAVGVFPKIIPAMIRVGEETGQVDQVAFKLAEYFESESDQIVKNLTVIIEPVILVVLGVGVAFLVLSIILPIYKLTTSFS</sequence>
<dbReference type="FunFam" id="1.20.81.30:FF:000001">
    <property type="entry name" value="Type II secretion system protein F"/>
    <property type="match status" value="2"/>
</dbReference>
<organism evidence="10 11">
    <name type="scientific">Candidatus Daviesbacteria bacterium GW2011_GWA2_38_24</name>
    <dbReference type="NCBI Taxonomy" id="1618422"/>
    <lineage>
        <taxon>Bacteria</taxon>
        <taxon>Candidatus Daviesiibacteriota</taxon>
    </lineage>
</organism>
<comment type="similarity">
    <text evidence="2">Belongs to the GSP F family.</text>
</comment>
<reference evidence="10 11" key="1">
    <citation type="journal article" date="2015" name="Nature">
        <title>rRNA introns, odd ribosomes, and small enigmatic genomes across a large radiation of phyla.</title>
        <authorList>
            <person name="Brown C.T."/>
            <person name="Hug L.A."/>
            <person name="Thomas B.C."/>
            <person name="Sharon I."/>
            <person name="Castelle C.J."/>
            <person name="Singh A."/>
            <person name="Wilkins M.J."/>
            <person name="Williams K.H."/>
            <person name="Banfield J.F."/>
        </authorList>
    </citation>
    <scope>NUCLEOTIDE SEQUENCE [LARGE SCALE GENOMIC DNA]</scope>
</reference>
<keyword evidence="6 8" id="KW-1133">Transmembrane helix</keyword>
<dbReference type="GO" id="GO:0005886">
    <property type="term" value="C:plasma membrane"/>
    <property type="evidence" value="ECO:0007669"/>
    <property type="project" value="UniProtKB-SubCell"/>
</dbReference>
<evidence type="ECO:0000259" key="9">
    <source>
        <dbReference type="Pfam" id="PF00482"/>
    </source>
</evidence>
<evidence type="ECO:0000256" key="8">
    <source>
        <dbReference type="SAM" id="Phobius"/>
    </source>
</evidence>
<evidence type="ECO:0000313" key="10">
    <source>
        <dbReference type="EMBL" id="KKQ66416.1"/>
    </source>
</evidence>
<dbReference type="GO" id="GO:0015628">
    <property type="term" value="P:protein secretion by the type II secretion system"/>
    <property type="evidence" value="ECO:0007669"/>
    <property type="project" value="TreeGrafter"/>
</dbReference>
<dbReference type="EMBL" id="LBUP01000005">
    <property type="protein sequence ID" value="KKQ66416.1"/>
    <property type="molecule type" value="Genomic_DNA"/>
</dbReference>
<dbReference type="PANTHER" id="PTHR30012:SF0">
    <property type="entry name" value="TYPE II SECRETION SYSTEM PROTEIN F-RELATED"/>
    <property type="match status" value="1"/>
</dbReference>
<dbReference type="AlphaFoldDB" id="A0A0G0MNC5"/>
<proteinExistence type="inferred from homology"/>
<dbReference type="PANTHER" id="PTHR30012">
    <property type="entry name" value="GENERAL SECRETION PATHWAY PROTEIN"/>
    <property type="match status" value="1"/>
</dbReference>
<evidence type="ECO:0000256" key="7">
    <source>
        <dbReference type="ARBA" id="ARBA00023136"/>
    </source>
</evidence>
<dbReference type="PRINTS" id="PR00812">
    <property type="entry name" value="BCTERIALGSPF"/>
</dbReference>
<evidence type="ECO:0000256" key="5">
    <source>
        <dbReference type="ARBA" id="ARBA00022692"/>
    </source>
</evidence>
<feature type="domain" description="Type II secretion system protein GspF" evidence="9">
    <location>
        <begin position="271"/>
        <end position="393"/>
    </location>
</feature>
<evidence type="ECO:0000256" key="6">
    <source>
        <dbReference type="ARBA" id="ARBA00022989"/>
    </source>
</evidence>
<evidence type="ECO:0000256" key="3">
    <source>
        <dbReference type="ARBA" id="ARBA00022475"/>
    </source>
</evidence>
<keyword evidence="5 8" id="KW-0812">Transmembrane</keyword>
<keyword evidence="4" id="KW-0997">Cell inner membrane</keyword>